<gene>
    <name evidence="2" type="ORF">BN000_03327</name>
</gene>
<evidence type="ECO:0000313" key="2">
    <source>
        <dbReference type="EMBL" id="CRK83360.1"/>
    </source>
</evidence>
<keyword evidence="1" id="KW-0812">Transmembrane</keyword>
<sequence length="116" mass="13344">MKKKRFTFRFGFGISCLAIGVLGLIQELHKGIFSPFNNIVQYIFDILIGLYLFLPKLPLIRFVSGIVFLSLGVLVVIQELHKGVFLIFDTSIFSILIGIYLFLSTFFQRKENNYSQ</sequence>
<dbReference type="Proteomes" id="UP000199087">
    <property type="component" value="Unassembled WGS sequence"/>
</dbReference>
<organism evidence="2 3">
    <name type="scientific">Neobacillus massiliamazoniensis</name>
    <dbReference type="NCBI Taxonomy" id="1499688"/>
    <lineage>
        <taxon>Bacteria</taxon>
        <taxon>Bacillati</taxon>
        <taxon>Bacillota</taxon>
        <taxon>Bacilli</taxon>
        <taxon>Bacillales</taxon>
        <taxon>Bacillaceae</taxon>
        <taxon>Neobacillus</taxon>
    </lineage>
</organism>
<keyword evidence="1" id="KW-0472">Membrane</keyword>
<protein>
    <submittedName>
        <fullName evidence="2">Uncharacterized protein</fullName>
    </submittedName>
</protein>
<dbReference type="AlphaFoldDB" id="A0A0U1NZA6"/>
<reference evidence="3" key="1">
    <citation type="submission" date="2015-05" db="EMBL/GenBank/DDBJ databases">
        <authorList>
            <person name="Urmite Genomes"/>
        </authorList>
    </citation>
    <scope>NUCLEOTIDE SEQUENCE [LARGE SCALE GENOMIC DNA]</scope>
    <source>
        <strain evidence="3">LF1</strain>
    </source>
</reference>
<feature type="transmembrane region" description="Helical" evidence="1">
    <location>
        <begin position="83"/>
        <end position="103"/>
    </location>
</feature>
<name>A0A0U1NZA6_9BACI</name>
<dbReference type="RefSeq" id="WP_090635770.1">
    <property type="nucleotide sequence ID" value="NZ_CVRB01000003.1"/>
</dbReference>
<proteinExistence type="predicted"/>
<keyword evidence="3" id="KW-1185">Reference proteome</keyword>
<dbReference type="EMBL" id="CVRB01000003">
    <property type="protein sequence ID" value="CRK83360.1"/>
    <property type="molecule type" value="Genomic_DNA"/>
</dbReference>
<feature type="transmembrane region" description="Helical" evidence="1">
    <location>
        <begin position="59"/>
        <end position="77"/>
    </location>
</feature>
<feature type="transmembrane region" description="Helical" evidence="1">
    <location>
        <begin position="7"/>
        <end position="26"/>
    </location>
</feature>
<evidence type="ECO:0000313" key="3">
    <source>
        <dbReference type="Proteomes" id="UP000199087"/>
    </source>
</evidence>
<feature type="transmembrane region" description="Helical" evidence="1">
    <location>
        <begin position="32"/>
        <end position="54"/>
    </location>
</feature>
<keyword evidence="1" id="KW-1133">Transmembrane helix</keyword>
<evidence type="ECO:0000256" key="1">
    <source>
        <dbReference type="SAM" id="Phobius"/>
    </source>
</evidence>
<accession>A0A0U1NZA6</accession>